<dbReference type="Gene3D" id="3.30.460.10">
    <property type="entry name" value="Beta Polymerase, domain 2"/>
    <property type="match status" value="1"/>
</dbReference>
<evidence type="ECO:0000256" key="2">
    <source>
        <dbReference type="ARBA" id="ARBA00022695"/>
    </source>
</evidence>
<keyword evidence="1" id="KW-0808">Transferase</keyword>
<evidence type="ECO:0000259" key="3">
    <source>
        <dbReference type="Pfam" id="PF14791"/>
    </source>
</evidence>
<evidence type="ECO:0000313" key="4">
    <source>
        <dbReference type="EMBL" id="CAH3163290.1"/>
    </source>
</evidence>
<name>A0ABN8QIW4_9CNID</name>
<dbReference type="PANTHER" id="PTHR11276:SF40">
    <property type="entry name" value="BRCT DOMAIN-CONTAINING PROTEIN"/>
    <property type="match status" value="1"/>
</dbReference>
<proteinExistence type="predicted"/>
<dbReference type="PANTHER" id="PTHR11276">
    <property type="entry name" value="DNA POLYMERASE TYPE-X FAMILY MEMBER"/>
    <property type="match status" value="1"/>
</dbReference>
<dbReference type="SUPFAM" id="SSF81301">
    <property type="entry name" value="Nucleotidyltransferase"/>
    <property type="match status" value="1"/>
</dbReference>
<comment type="caution">
    <text evidence="4">The sequence shown here is derived from an EMBL/GenBank/DDBJ whole genome shotgun (WGS) entry which is preliminary data.</text>
</comment>
<dbReference type="EMBL" id="CALNXI010001285">
    <property type="protein sequence ID" value="CAH3163290.1"/>
    <property type="molecule type" value="Genomic_DNA"/>
</dbReference>
<sequence length="94" mass="10767">MDNLDHCFYMFQLTTTALASSDKGRGGRAVRRVDLIVTPPNQFPFSLLGWTGSKQFNRSIRDYAWKMLKIKLSNRGMWDHNQVVSSCVLKNRGS</sequence>
<protein>
    <recommendedName>
        <fullName evidence="3">DNA polymerase beta thumb domain-containing protein</fullName>
    </recommendedName>
</protein>
<dbReference type="Gene3D" id="3.30.210.10">
    <property type="entry name" value="DNA polymerase, thumb domain"/>
    <property type="match status" value="1"/>
</dbReference>
<dbReference type="InterPro" id="IPR022312">
    <property type="entry name" value="DNA_pol_X"/>
</dbReference>
<dbReference type="InterPro" id="IPR037160">
    <property type="entry name" value="DNA_Pol_thumb_sf"/>
</dbReference>
<evidence type="ECO:0000313" key="5">
    <source>
        <dbReference type="Proteomes" id="UP001159427"/>
    </source>
</evidence>
<accession>A0ABN8QIW4</accession>
<gene>
    <name evidence="4" type="ORF">PEVE_00004564</name>
</gene>
<dbReference type="Pfam" id="PF14791">
    <property type="entry name" value="DNA_pol_B_thumb"/>
    <property type="match status" value="1"/>
</dbReference>
<feature type="domain" description="DNA polymerase beta thumb" evidence="3">
    <location>
        <begin position="47"/>
        <end position="81"/>
    </location>
</feature>
<dbReference type="InterPro" id="IPR043519">
    <property type="entry name" value="NT_sf"/>
</dbReference>
<reference evidence="4 5" key="1">
    <citation type="submission" date="2022-05" db="EMBL/GenBank/DDBJ databases">
        <authorList>
            <consortium name="Genoscope - CEA"/>
            <person name="William W."/>
        </authorList>
    </citation>
    <scope>NUCLEOTIDE SEQUENCE [LARGE SCALE GENOMIC DNA]</scope>
</reference>
<keyword evidence="5" id="KW-1185">Reference proteome</keyword>
<organism evidence="4 5">
    <name type="scientific">Porites evermanni</name>
    <dbReference type="NCBI Taxonomy" id="104178"/>
    <lineage>
        <taxon>Eukaryota</taxon>
        <taxon>Metazoa</taxon>
        <taxon>Cnidaria</taxon>
        <taxon>Anthozoa</taxon>
        <taxon>Hexacorallia</taxon>
        <taxon>Scleractinia</taxon>
        <taxon>Fungiina</taxon>
        <taxon>Poritidae</taxon>
        <taxon>Porites</taxon>
    </lineage>
</organism>
<dbReference type="PRINTS" id="PR00869">
    <property type="entry name" value="DNAPOLX"/>
</dbReference>
<dbReference type="InterPro" id="IPR029398">
    <property type="entry name" value="PolB_thumb"/>
</dbReference>
<dbReference type="Proteomes" id="UP001159427">
    <property type="component" value="Unassembled WGS sequence"/>
</dbReference>
<evidence type="ECO:0000256" key="1">
    <source>
        <dbReference type="ARBA" id="ARBA00022679"/>
    </source>
</evidence>
<keyword evidence="2" id="KW-0548">Nucleotidyltransferase</keyword>